<feature type="compositionally biased region" description="Basic and acidic residues" evidence="6">
    <location>
        <begin position="9"/>
        <end position="24"/>
    </location>
</feature>
<feature type="transmembrane region" description="Helical" evidence="7">
    <location>
        <begin position="103"/>
        <end position="121"/>
    </location>
</feature>
<keyword evidence="4 7" id="KW-1133">Transmembrane helix</keyword>
<dbReference type="PROSITE" id="PS50850">
    <property type="entry name" value="MFS"/>
    <property type="match status" value="1"/>
</dbReference>
<evidence type="ECO:0000256" key="1">
    <source>
        <dbReference type="ARBA" id="ARBA00004141"/>
    </source>
</evidence>
<dbReference type="Proteomes" id="UP001447188">
    <property type="component" value="Unassembled WGS sequence"/>
</dbReference>
<dbReference type="InterPro" id="IPR036259">
    <property type="entry name" value="MFS_trans_sf"/>
</dbReference>
<evidence type="ECO:0000313" key="9">
    <source>
        <dbReference type="EMBL" id="KAL0635804.1"/>
    </source>
</evidence>
<evidence type="ECO:0000313" key="10">
    <source>
        <dbReference type="Proteomes" id="UP001447188"/>
    </source>
</evidence>
<evidence type="ECO:0000256" key="2">
    <source>
        <dbReference type="ARBA" id="ARBA00022448"/>
    </source>
</evidence>
<dbReference type="EMBL" id="JBBBZM010000062">
    <property type="protein sequence ID" value="KAL0635804.1"/>
    <property type="molecule type" value="Genomic_DNA"/>
</dbReference>
<dbReference type="InterPro" id="IPR011701">
    <property type="entry name" value="MFS"/>
</dbReference>
<evidence type="ECO:0000259" key="8">
    <source>
        <dbReference type="PROSITE" id="PS50850"/>
    </source>
</evidence>
<sequence length="306" mass="33985">MAETPRSIPSDDERIAASDEKIATSDDGVTSITQKQRLPPMSIRNLSPEERTRLENKMRRRIDIRLMPMLVLMYILNYLDRNNIAAARLVGLEEELGLTSTQYQTSVSILFVGYILMQVPSNMFLDKIGRPSIYLPTCMVVWGVISGATGGVQNFGGLITCRFILGFVEAAYFPGCLYFLSAWYTRKELGFRTALLYSGSLISGAFSGLLTAGITDGMDGVKGLLAWRWLFIIEGSVTVVVAIAAFFIIPDFPSTTKWLTEQERDLAMWRLEEDIGEGDQAGPGPQSLTHGLKLALKYVTSFTPRK</sequence>
<evidence type="ECO:0000256" key="4">
    <source>
        <dbReference type="ARBA" id="ARBA00022989"/>
    </source>
</evidence>
<dbReference type="Pfam" id="PF07690">
    <property type="entry name" value="MFS_1"/>
    <property type="match status" value="1"/>
</dbReference>
<feature type="region of interest" description="Disordered" evidence="6">
    <location>
        <begin position="1"/>
        <end position="34"/>
    </location>
</feature>
<feature type="transmembrane region" description="Helical" evidence="7">
    <location>
        <begin position="163"/>
        <end position="183"/>
    </location>
</feature>
<comment type="caution">
    <text evidence="9">The sequence shown here is derived from an EMBL/GenBank/DDBJ whole genome shotgun (WGS) entry which is preliminary data.</text>
</comment>
<protein>
    <recommendedName>
        <fullName evidence="8">Major facilitator superfamily (MFS) profile domain-containing protein</fullName>
    </recommendedName>
</protein>
<organism evidence="9 10">
    <name type="scientific">Discina gigas</name>
    <dbReference type="NCBI Taxonomy" id="1032678"/>
    <lineage>
        <taxon>Eukaryota</taxon>
        <taxon>Fungi</taxon>
        <taxon>Dikarya</taxon>
        <taxon>Ascomycota</taxon>
        <taxon>Pezizomycotina</taxon>
        <taxon>Pezizomycetes</taxon>
        <taxon>Pezizales</taxon>
        <taxon>Discinaceae</taxon>
        <taxon>Discina</taxon>
    </lineage>
</organism>
<keyword evidence="10" id="KW-1185">Reference proteome</keyword>
<comment type="subcellular location">
    <subcellularLocation>
        <location evidence="1">Membrane</location>
        <topology evidence="1">Multi-pass membrane protein</topology>
    </subcellularLocation>
</comment>
<evidence type="ECO:0000256" key="5">
    <source>
        <dbReference type="ARBA" id="ARBA00023136"/>
    </source>
</evidence>
<gene>
    <name evidence="9" type="ORF">Q9L58_005238</name>
</gene>
<accession>A0ABR3GIN0</accession>
<keyword evidence="2" id="KW-0813">Transport</keyword>
<evidence type="ECO:0000256" key="7">
    <source>
        <dbReference type="SAM" id="Phobius"/>
    </source>
</evidence>
<keyword evidence="5 7" id="KW-0472">Membrane</keyword>
<dbReference type="SUPFAM" id="SSF103473">
    <property type="entry name" value="MFS general substrate transporter"/>
    <property type="match status" value="1"/>
</dbReference>
<dbReference type="PANTHER" id="PTHR43791">
    <property type="entry name" value="PERMEASE-RELATED"/>
    <property type="match status" value="1"/>
</dbReference>
<evidence type="ECO:0000256" key="6">
    <source>
        <dbReference type="SAM" id="MobiDB-lite"/>
    </source>
</evidence>
<reference evidence="9 10" key="1">
    <citation type="submission" date="2024-02" db="EMBL/GenBank/DDBJ databases">
        <title>Discinaceae phylogenomics.</title>
        <authorList>
            <person name="Dirks A.C."/>
            <person name="James T.Y."/>
        </authorList>
    </citation>
    <scope>NUCLEOTIDE SEQUENCE [LARGE SCALE GENOMIC DNA]</scope>
    <source>
        <strain evidence="9 10">ACD0624</strain>
    </source>
</reference>
<feature type="transmembrane region" description="Helical" evidence="7">
    <location>
        <begin position="195"/>
        <end position="214"/>
    </location>
</feature>
<name>A0ABR3GIN0_9PEZI</name>
<feature type="domain" description="Major facilitator superfamily (MFS) profile" evidence="8">
    <location>
        <begin position="66"/>
        <end position="306"/>
    </location>
</feature>
<evidence type="ECO:0000256" key="3">
    <source>
        <dbReference type="ARBA" id="ARBA00022692"/>
    </source>
</evidence>
<proteinExistence type="predicted"/>
<dbReference type="Gene3D" id="1.20.1250.20">
    <property type="entry name" value="MFS general substrate transporter like domains"/>
    <property type="match status" value="1"/>
</dbReference>
<feature type="transmembrane region" description="Helical" evidence="7">
    <location>
        <begin position="133"/>
        <end position="151"/>
    </location>
</feature>
<feature type="transmembrane region" description="Helical" evidence="7">
    <location>
        <begin position="62"/>
        <end position="79"/>
    </location>
</feature>
<dbReference type="PANTHER" id="PTHR43791:SF92">
    <property type="entry name" value="AGL026WP"/>
    <property type="match status" value="1"/>
</dbReference>
<keyword evidence="3 7" id="KW-0812">Transmembrane</keyword>
<feature type="transmembrane region" description="Helical" evidence="7">
    <location>
        <begin position="226"/>
        <end position="249"/>
    </location>
</feature>
<dbReference type="InterPro" id="IPR020846">
    <property type="entry name" value="MFS_dom"/>
</dbReference>